<protein>
    <submittedName>
        <fullName evidence="2">Uncharacterized protein</fullName>
    </submittedName>
</protein>
<evidence type="ECO:0000313" key="2">
    <source>
        <dbReference type="EMBL" id="HIU49100.1"/>
    </source>
</evidence>
<organism evidence="2 3">
    <name type="scientific">Candidatus Avimonoglobus intestinipullorum</name>
    <dbReference type="NCBI Taxonomy" id="2840699"/>
    <lineage>
        <taxon>Bacteria</taxon>
        <taxon>Bacillati</taxon>
        <taxon>Bacillota</taxon>
        <taxon>Clostridia</taxon>
        <taxon>Eubacteriales</taxon>
        <taxon>Candidatus Avimonoglobus</taxon>
    </lineage>
</organism>
<feature type="region of interest" description="Disordered" evidence="1">
    <location>
        <begin position="34"/>
        <end position="85"/>
    </location>
</feature>
<dbReference type="AlphaFoldDB" id="A0A9D1S6W9"/>
<evidence type="ECO:0000256" key="1">
    <source>
        <dbReference type="SAM" id="MobiDB-lite"/>
    </source>
</evidence>
<evidence type="ECO:0000313" key="3">
    <source>
        <dbReference type="Proteomes" id="UP000824111"/>
    </source>
</evidence>
<reference evidence="2" key="1">
    <citation type="submission" date="2020-10" db="EMBL/GenBank/DDBJ databases">
        <authorList>
            <person name="Gilroy R."/>
        </authorList>
    </citation>
    <scope>NUCLEOTIDE SEQUENCE</scope>
    <source>
        <strain evidence="2">ChiSjej4B22-9803</strain>
    </source>
</reference>
<reference evidence="2" key="2">
    <citation type="journal article" date="2021" name="PeerJ">
        <title>Extensive microbial diversity within the chicken gut microbiome revealed by metagenomics and culture.</title>
        <authorList>
            <person name="Gilroy R."/>
            <person name="Ravi A."/>
            <person name="Getino M."/>
            <person name="Pursley I."/>
            <person name="Horton D.L."/>
            <person name="Alikhan N.F."/>
            <person name="Baker D."/>
            <person name="Gharbi K."/>
            <person name="Hall N."/>
            <person name="Watson M."/>
            <person name="Adriaenssens E.M."/>
            <person name="Foster-Nyarko E."/>
            <person name="Jarju S."/>
            <person name="Secka A."/>
            <person name="Antonio M."/>
            <person name="Oren A."/>
            <person name="Chaudhuri R.R."/>
            <person name="La Ragione R."/>
            <person name="Hildebrand F."/>
            <person name="Pallen M.J."/>
        </authorList>
    </citation>
    <scope>NUCLEOTIDE SEQUENCE</scope>
    <source>
        <strain evidence="2">ChiSjej4B22-9803</strain>
    </source>
</reference>
<accession>A0A9D1S6W9</accession>
<sequence length="182" mass="19005">MNKSKKIVIGAVAAVAVVGIASAVWYFGFANKEEEPPKNAQNVSSTATAEPSGQPEESAAPAESGAPAQSGGASPGSTASDAAATEEPVKVTPTFMYFVTNDDLANEAVKSTLDALQAEYADRVNFDIKNVDEDATLLERFSFVEGNTPALIMLNTANDICDIKMKNSDQDALKASIEGALQ</sequence>
<dbReference type="EMBL" id="DVND01000179">
    <property type="protein sequence ID" value="HIU49100.1"/>
    <property type="molecule type" value="Genomic_DNA"/>
</dbReference>
<proteinExistence type="predicted"/>
<name>A0A9D1S6W9_9FIRM</name>
<gene>
    <name evidence="2" type="ORF">IAB04_07015</name>
</gene>
<feature type="compositionally biased region" description="Polar residues" evidence="1">
    <location>
        <begin position="39"/>
        <end position="48"/>
    </location>
</feature>
<comment type="caution">
    <text evidence="2">The sequence shown here is derived from an EMBL/GenBank/DDBJ whole genome shotgun (WGS) entry which is preliminary data.</text>
</comment>
<feature type="compositionally biased region" description="Low complexity" evidence="1">
    <location>
        <begin position="49"/>
        <end position="85"/>
    </location>
</feature>
<dbReference type="Proteomes" id="UP000824111">
    <property type="component" value="Unassembled WGS sequence"/>
</dbReference>